<protein>
    <submittedName>
        <fullName evidence="1">Uncharacterized protein</fullName>
    </submittedName>
</protein>
<reference evidence="1 2" key="1">
    <citation type="submission" date="2018-02" db="EMBL/GenBank/DDBJ databases">
        <title>The genomes of Aspergillus section Nigri reveals drivers in fungal speciation.</title>
        <authorList>
            <consortium name="DOE Joint Genome Institute"/>
            <person name="Vesth T.C."/>
            <person name="Nybo J."/>
            <person name="Theobald S."/>
            <person name="Brandl J."/>
            <person name="Frisvad J.C."/>
            <person name="Nielsen K.F."/>
            <person name="Lyhne E.K."/>
            <person name="Kogle M.E."/>
            <person name="Kuo A."/>
            <person name="Riley R."/>
            <person name="Clum A."/>
            <person name="Nolan M."/>
            <person name="Lipzen A."/>
            <person name="Salamov A."/>
            <person name="Henrissat B."/>
            <person name="Wiebenga A."/>
            <person name="De vries R.P."/>
            <person name="Grigoriev I.V."/>
            <person name="Mortensen U.H."/>
            <person name="Andersen M.R."/>
            <person name="Baker S.E."/>
        </authorList>
    </citation>
    <scope>NUCLEOTIDE SEQUENCE [LARGE SCALE GENOMIC DNA]</scope>
    <source>
        <strain evidence="1 2">CBS 121057</strain>
    </source>
</reference>
<dbReference type="VEuPathDB" id="FungiDB:BO78DRAFT_431701"/>
<dbReference type="OrthoDB" id="5389540at2759"/>
<dbReference type="Proteomes" id="UP000248423">
    <property type="component" value="Unassembled WGS sequence"/>
</dbReference>
<evidence type="ECO:0000313" key="2">
    <source>
        <dbReference type="Proteomes" id="UP000248423"/>
    </source>
</evidence>
<organism evidence="1 2">
    <name type="scientific">Aspergillus sclerotiicarbonarius (strain CBS 121057 / IBT 28362)</name>
    <dbReference type="NCBI Taxonomy" id="1448318"/>
    <lineage>
        <taxon>Eukaryota</taxon>
        <taxon>Fungi</taxon>
        <taxon>Dikarya</taxon>
        <taxon>Ascomycota</taxon>
        <taxon>Pezizomycotina</taxon>
        <taxon>Eurotiomycetes</taxon>
        <taxon>Eurotiomycetidae</taxon>
        <taxon>Eurotiales</taxon>
        <taxon>Aspergillaceae</taxon>
        <taxon>Aspergillus</taxon>
        <taxon>Aspergillus subgen. Circumdati</taxon>
    </lineage>
</organism>
<proteinExistence type="predicted"/>
<name>A0A319E1Q8_ASPSB</name>
<gene>
    <name evidence="1" type="ORF">BO78DRAFT_431701</name>
</gene>
<sequence length="99" mass="11535">MFRTAILGFPLKAIRWLRDDIYKNSPEKRGEAEAAIRTFYDDNKVSMERRGVTEVIVKGPKHNDPRNPDPRGPHWTVDMIKEDGEFVTKRHVYPPGEDK</sequence>
<dbReference type="EMBL" id="KZ826374">
    <property type="protein sequence ID" value="PYI03981.1"/>
    <property type="molecule type" value="Genomic_DNA"/>
</dbReference>
<evidence type="ECO:0000313" key="1">
    <source>
        <dbReference type="EMBL" id="PYI03981.1"/>
    </source>
</evidence>
<dbReference type="AlphaFoldDB" id="A0A319E1Q8"/>
<keyword evidence="2" id="KW-1185">Reference proteome</keyword>
<accession>A0A319E1Q8</accession>